<gene>
    <name evidence="1" type="ORF">DESPIGER_1176</name>
</gene>
<evidence type="ECO:0000313" key="1">
    <source>
        <dbReference type="EMBL" id="SFV73028.1"/>
    </source>
</evidence>
<dbReference type="KEGG" id="dpg:DESPIGER_1176"/>
<sequence>MPVCPTCGFPGTIYKCDVCGDVRCNGHTVSAGGQRGACGTTKSPFGTAQPAVPNGRCRVCRKGRYRKI</sequence>
<dbReference type="EMBL" id="LT630450">
    <property type="protein sequence ID" value="SFV73028.1"/>
    <property type="molecule type" value="Genomic_DNA"/>
</dbReference>
<name>A0A1K1LE70_9BACT</name>
<dbReference type="RefSeq" id="WP_072334241.1">
    <property type="nucleotide sequence ID" value="NZ_CALUWT010000015.1"/>
</dbReference>
<proteinExistence type="predicted"/>
<reference evidence="2" key="1">
    <citation type="submission" date="2016-10" db="EMBL/GenBank/DDBJ databases">
        <authorList>
            <person name="Wegmann U."/>
        </authorList>
    </citation>
    <scope>NUCLEOTIDE SEQUENCE [LARGE SCALE GENOMIC DNA]</scope>
</reference>
<organism evidence="1 2">
    <name type="scientific">Desulfovibrio piger</name>
    <dbReference type="NCBI Taxonomy" id="901"/>
    <lineage>
        <taxon>Bacteria</taxon>
        <taxon>Pseudomonadati</taxon>
        <taxon>Thermodesulfobacteriota</taxon>
        <taxon>Desulfovibrionia</taxon>
        <taxon>Desulfovibrionales</taxon>
        <taxon>Desulfovibrionaceae</taxon>
        <taxon>Desulfovibrio</taxon>
    </lineage>
</organism>
<dbReference type="Proteomes" id="UP000186323">
    <property type="component" value="Chromosome I"/>
</dbReference>
<keyword evidence="2" id="KW-1185">Reference proteome</keyword>
<evidence type="ECO:0000313" key="2">
    <source>
        <dbReference type="Proteomes" id="UP000186323"/>
    </source>
</evidence>
<protein>
    <submittedName>
        <fullName evidence="1">Uncharacterized protein</fullName>
    </submittedName>
</protein>
<dbReference type="AlphaFoldDB" id="A0A1K1LE70"/>
<accession>A0A1K1LE70</accession>